<dbReference type="Gene3D" id="3.55.50.30">
    <property type="match status" value="1"/>
</dbReference>
<dbReference type="AlphaFoldDB" id="A0A7G9RRX3"/>
<keyword evidence="4" id="KW-1185">Reference proteome</keyword>
<dbReference type="PIRSF" id="PIRSF018266">
    <property type="entry name" value="FecR"/>
    <property type="match status" value="1"/>
</dbReference>
<dbReference type="RefSeq" id="WP_187598658.1">
    <property type="nucleotide sequence ID" value="NZ_CP060714.1"/>
</dbReference>
<sequence>MDCSADYGEFQEPAARRRLEHALLLLARQHGGDAASARRASESLAAWRARDPLNESAAQAALQGWNATQAAGLRQELPLPATQQAAVQRRRRQVLSVFGVAGLAATVAGAVRWHGRQPLQTLALQTGAREVVSHNLPDGSHVDLTPGTRAQVVMYRDRREVRMERGAIRFDVARDPQKPFVVLSDWGRVRVLGTAFSVEVREERMQVAVAHGSVAVWARGAEGRGYAEAPDVVLRGGQGVRVDADGLGPTREIDPGGVGAWRDGWLVFDRTPLSEVIARWNDYLARPVVLEGGGDLLLTGSFRIRDPDTFIDALPRSLPVTVRRSAQGSMTIRQR</sequence>
<keyword evidence="1" id="KW-0472">Membrane</keyword>
<dbReference type="GO" id="GO:0016989">
    <property type="term" value="F:sigma factor antagonist activity"/>
    <property type="evidence" value="ECO:0007669"/>
    <property type="project" value="TreeGrafter"/>
</dbReference>
<protein>
    <submittedName>
        <fullName evidence="3">FecR domain-containing protein</fullName>
    </submittedName>
</protein>
<evidence type="ECO:0000313" key="3">
    <source>
        <dbReference type="EMBL" id="QNN58348.1"/>
    </source>
</evidence>
<accession>A0A7G9RRX3</accession>
<reference evidence="3 4" key="1">
    <citation type="submission" date="2020-08" db="EMBL/GenBank/DDBJ databases">
        <title>Genome sequence of Diaphorobacter ruginosibacter DSM 27467T.</title>
        <authorList>
            <person name="Hyun D.-W."/>
            <person name="Bae J.-W."/>
        </authorList>
    </citation>
    <scope>NUCLEOTIDE SEQUENCE [LARGE SCALE GENOMIC DNA]</scope>
    <source>
        <strain evidence="3 4">DSM 27467</strain>
    </source>
</reference>
<dbReference type="Pfam" id="PF04773">
    <property type="entry name" value="FecR"/>
    <property type="match status" value="1"/>
</dbReference>
<evidence type="ECO:0000313" key="4">
    <source>
        <dbReference type="Proteomes" id="UP000515811"/>
    </source>
</evidence>
<proteinExistence type="predicted"/>
<dbReference type="InterPro" id="IPR006860">
    <property type="entry name" value="FecR"/>
</dbReference>
<gene>
    <name evidence="3" type="ORF">H9K76_05755</name>
</gene>
<feature type="transmembrane region" description="Helical" evidence="1">
    <location>
        <begin position="94"/>
        <end position="113"/>
    </location>
</feature>
<dbReference type="Gene3D" id="2.60.120.1440">
    <property type="match status" value="1"/>
</dbReference>
<feature type="domain" description="FecR protein" evidence="2">
    <location>
        <begin position="124"/>
        <end position="214"/>
    </location>
</feature>
<name>A0A7G9RRX3_9BURK</name>
<keyword evidence="1" id="KW-0812">Transmembrane</keyword>
<organism evidence="3 4">
    <name type="scientific">Diaphorobacter ruginosibacter</name>
    <dbReference type="NCBI Taxonomy" id="1715720"/>
    <lineage>
        <taxon>Bacteria</taxon>
        <taxon>Pseudomonadati</taxon>
        <taxon>Pseudomonadota</taxon>
        <taxon>Betaproteobacteria</taxon>
        <taxon>Burkholderiales</taxon>
        <taxon>Comamonadaceae</taxon>
        <taxon>Diaphorobacter</taxon>
    </lineage>
</organism>
<dbReference type="PANTHER" id="PTHR30273:SF2">
    <property type="entry name" value="PROTEIN FECR"/>
    <property type="match status" value="1"/>
</dbReference>
<dbReference type="Proteomes" id="UP000515811">
    <property type="component" value="Chromosome"/>
</dbReference>
<keyword evidence="1" id="KW-1133">Transmembrane helix</keyword>
<dbReference type="PANTHER" id="PTHR30273">
    <property type="entry name" value="PERIPLASMIC SIGNAL SENSOR AND SIGMA FACTOR ACTIVATOR FECR-RELATED"/>
    <property type="match status" value="1"/>
</dbReference>
<dbReference type="KEGG" id="drg:H9K76_05755"/>
<dbReference type="InterPro" id="IPR012373">
    <property type="entry name" value="Ferrdict_sens_TM"/>
</dbReference>
<evidence type="ECO:0000256" key="1">
    <source>
        <dbReference type="SAM" id="Phobius"/>
    </source>
</evidence>
<dbReference type="EMBL" id="CP060714">
    <property type="protein sequence ID" value="QNN58348.1"/>
    <property type="molecule type" value="Genomic_DNA"/>
</dbReference>
<evidence type="ECO:0000259" key="2">
    <source>
        <dbReference type="Pfam" id="PF04773"/>
    </source>
</evidence>